<dbReference type="EMBL" id="LAZR01000120">
    <property type="protein sequence ID" value="KKN89347.1"/>
    <property type="molecule type" value="Genomic_DNA"/>
</dbReference>
<evidence type="ECO:0000313" key="1">
    <source>
        <dbReference type="EMBL" id="KKN89347.1"/>
    </source>
</evidence>
<proteinExistence type="predicted"/>
<gene>
    <name evidence="1" type="ORF">LCGC14_0240040</name>
</gene>
<accession>A0A0F9UPC7</accession>
<protein>
    <submittedName>
        <fullName evidence="1">Uncharacterized protein</fullName>
    </submittedName>
</protein>
<organism evidence="1">
    <name type="scientific">marine sediment metagenome</name>
    <dbReference type="NCBI Taxonomy" id="412755"/>
    <lineage>
        <taxon>unclassified sequences</taxon>
        <taxon>metagenomes</taxon>
        <taxon>ecological metagenomes</taxon>
    </lineage>
</organism>
<comment type="caution">
    <text evidence="1">The sequence shown here is derived from an EMBL/GenBank/DDBJ whole genome shotgun (WGS) entry which is preliminary data.</text>
</comment>
<name>A0A0F9UPC7_9ZZZZ</name>
<sequence length="236" mass="24835">MKVLSVIKVTSISKLLILFLLSITLHGNAQSVGINTLSPDASAALDIQSTTGGLLIPRMTTAQITALTNPADGLLIFDTDKQNTVMFVQGAVYDLYNRVATTAFTILSGITPSGWLSVDTISPVELLGLAIHRFQLDLTNVREMRLVANITGLTLSGASGLDMLLQYSTDDGATWNSLNSASFGPGLSISVNGLAKTPWTTIDAAAQADVMLRIVGQSQGGIVAQVGVGLVMIEMR</sequence>
<dbReference type="AlphaFoldDB" id="A0A0F9UPC7"/>
<reference evidence="1" key="1">
    <citation type="journal article" date="2015" name="Nature">
        <title>Complex archaea that bridge the gap between prokaryotes and eukaryotes.</title>
        <authorList>
            <person name="Spang A."/>
            <person name="Saw J.H."/>
            <person name="Jorgensen S.L."/>
            <person name="Zaremba-Niedzwiedzka K."/>
            <person name="Martijn J."/>
            <person name="Lind A.E."/>
            <person name="van Eijk R."/>
            <person name="Schleper C."/>
            <person name="Guy L."/>
            <person name="Ettema T.J."/>
        </authorList>
    </citation>
    <scope>NUCLEOTIDE SEQUENCE</scope>
</reference>